<dbReference type="EMBL" id="JBDFQZ010000007">
    <property type="protein sequence ID" value="KAK9706005.1"/>
    <property type="molecule type" value="Genomic_DNA"/>
</dbReference>
<organism evidence="2 3">
    <name type="scientific">Saponaria officinalis</name>
    <name type="common">Common soapwort</name>
    <name type="synonym">Lychnis saponaria</name>
    <dbReference type="NCBI Taxonomy" id="3572"/>
    <lineage>
        <taxon>Eukaryota</taxon>
        <taxon>Viridiplantae</taxon>
        <taxon>Streptophyta</taxon>
        <taxon>Embryophyta</taxon>
        <taxon>Tracheophyta</taxon>
        <taxon>Spermatophyta</taxon>
        <taxon>Magnoliopsida</taxon>
        <taxon>eudicotyledons</taxon>
        <taxon>Gunneridae</taxon>
        <taxon>Pentapetalae</taxon>
        <taxon>Caryophyllales</taxon>
        <taxon>Caryophyllaceae</taxon>
        <taxon>Caryophylleae</taxon>
        <taxon>Saponaria</taxon>
    </lineage>
</organism>
<feature type="region of interest" description="Disordered" evidence="1">
    <location>
        <begin position="178"/>
        <end position="204"/>
    </location>
</feature>
<evidence type="ECO:0000313" key="2">
    <source>
        <dbReference type="EMBL" id="KAK9706004.1"/>
    </source>
</evidence>
<keyword evidence="3" id="KW-1185">Reference proteome</keyword>
<feature type="compositionally biased region" description="Low complexity" evidence="1">
    <location>
        <begin position="263"/>
        <end position="272"/>
    </location>
</feature>
<evidence type="ECO:0008006" key="4">
    <source>
        <dbReference type="Google" id="ProtNLM"/>
    </source>
</evidence>
<proteinExistence type="predicted"/>
<feature type="region of interest" description="Disordered" evidence="1">
    <location>
        <begin position="255"/>
        <end position="274"/>
    </location>
</feature>
<dbReference type="EMBL" id="JBDFQZ010000007">
    <property type="protein sequence ID" value="KAK9706003.1"/>
    <property type="molecule type" value="Genomic_DNA"/>
</dbReference>
<comment type="caution">
    <text evidence="2">The sequence shown here is derived from an EMBL/GenBank/DDBJ whole genome shotgun (WGS) entry which is preliminary data.</text>
</comment>
<name>A0AAW1JNM6_SAPOF</name>
<dbReference type="PANTHER" id="PTHR34282">
    <property type="entry name" value="OS01G0228800 PROTEIN-RELATED"/>
    <property type="match status" value="1"/>
</dbReference>
<dbReference type="EMBL" id="JBDFQZ010000007">
    <property type="protein sequence ID" value="KAK9706006.1"/>
    <property type="molecule type" value="Genomic_DNA"/>
</dbReference>
<accession>A0AAW1JNM6</accession>
<dbReference type="EMBL" id="JBDFQZ010000007">
    <property type="protein sequence ID" value="KAK9706002.1"/>
    <property type="molecule type" value="Genomic_DNA"/>
</dbReference>
<evidence type="ECO:0000256" key="1">
    <source>
        <dbReference type="SAM" id="MobiDB-lite"/>
    </source>
</evidence>
<reference evidence="2 3" key="1">
    <citation type="submission" date="2024-03" db="EMBL/GenBank/DDBJ databases">
        <title>WGS assembly of Saponaria officinalis var. Norfolk2.</title>
        <authorList>
            <person name="Jenkins J."/>
            <person name="Shu S."/>
            <person name="Grimwood J."/>
            <person name="Barry K."/>
            <person name="Goodstein D."/>
            <person name="Schmutz J."/>
            <person name="Leebens-Mack J."/>
            <person name="Osbourn A."/>
        </authorList>
    </citation>
    <scope>NUCLEOTIDE SEQUENCE [LARGE SCALE GENOMIC DNA]</scope>
    <source>
        <strain evidence="3">cv. Norfolk2</strain>
        <strain evidence="2">JIC</strain>
        <tissue evidence="2">Leaf</tissue>
    </source>
</reference>
<evidence type="ECO:0000313" key="3">
    <source>
        <dbReference type="Proteomes" id="UP001443914"/>
    </source>
</evidence>
<dbReference type="AlphaFoldDB" id="A0AAW1JNM6"/>
<dbReference type="PANTHER" id="PTHR34282:SF2">
    <property type="entry name" value="DUF3741 DOMAIN-CONTAINING PROTEIN"/>
    <property type="match status" value="1"/>
</dbReference>
<protein>
    <recommendedName>
        <fullName evidence="4">DUF4378 domain-containing protein</fullName>
    </recommendedName>
</protein>
<gene>
    <name evidence="2" type="ORF">RND81_07G098300</name>
</gene>
<feature type="region of interest" description="Disordered" evidence="1">
    <location>
        <begin position="476"/>
        <end position="501"/>
    </location>
</feature>
<dbReference type="Proteomes" id="UP001443914">
    <property type="component" value="Unassembled WGS sequence"/>
</dbReference>
<dbReference type="EMBL" id="JBDFQZ010000007">
    <property type="protein sequence ID" value="KAK9706004.1"/>
    <property type="molecule type" value="Genomic_DNA"/>
</dbReference>
<feature type="region of interest" description="Disordered" evidence="1">
    <location>
        <begin position="618"/>
        <end position="640"/>
    </location>
</feature>
<sequence length="806" mass="92249">MPQDKRRTISYRSFVTCDNPKGVVECGVIRKSKINSQKREQQQQHQQHNLKVVGNTKNTINNNNYNNNININNKSLLLVNKEDKKEMCIQEITSELDVSKGVHKMNHVNNSLSKVKQLSPVQRAYNIPNQTYGKRPEQKVNRDEIIAKDLLRGALELQESLVMLGKLQNEAGFSSFISKSRRKQKGSSNVDEGSSFDCMVNGSRPRKSIDNGEVRKVVRESLLRQNVITNPIFEENFDHRLASSSSSYSSSMIRSSNFVPTDSSSSSISSISQKRRKRDSNLIFKLMGLESPPLSPKCHKEDKKIVRKCQYNARVLGNKQRSVEEILETLHFKGLLRSSSLNGTAFNGVESEIFSSENGLYDERPPIVVMKPYMPKFWHESEGGGTFENKTGFKHRTKHEDLRKSSEVEKVTPTRRKGECFGYETGVPEVRAKFRDEFNFGGQEKLNNPSKVMKQKDGRFVAKQRNVVSTSAYDHRTDEISEMSRHRRKSRQSSFAEDEKKRKGKEKEIDVVYREAVSTCDSNKVLTVAKSSVFDSSIEPKNSRVCRNQIRDNNVEALPEYRQIEKIPVNDIVLVDAREHGNASEDSHSCYSEITSVSTSEHYSPVCEVTLVTTHENGVPVDSLGEKSPSFTRENKSEPMKESLRTQLQTLLLSNVSIPNNSEDLFEFQLFADLVQYDVGRDRLLIDYANEVVRLNSLEMSQPYLLQKPSITKETRDLRSVDRLLEEIGNGIEELKRYHGSDSDDTFCSDSLYRILNRDLNLKNGVWEIGWRKTFSRDEFEQVVREVDRFILGKLMEEVVLDFIVL</sequence>